<proteinExistence type="predicted"/>
<accession>A0A6S6T351</accession>
<dbReference type="EMBL" id="CACVAU010000052">
    <property type="protein sequence ID" value="CAA6817561.1"/>
    <property type="molecule type" value="Genomic_DNA"/>
</dbReference>
<dbReference type="SUPFAM" id="SSF54593">
    <property type="entry name" value="Glyoxalase/Bleomycin resistance protein/Dihydroxybiphenyl dioxygenase"/>
    <property type="match status" value="1"/>
</dbReference>
<feature type="domain" description="VOC" evidence="1">
    <location>
        <begin position="1"/>
        <end position="118"/>
    </location>
</feature>
<sequence>MQESIKFYAFFGFNLSYHWESDNEELQIAHLKLGETFLELFCFKKHTQAPNSSKELMTDLPRLGIKHFGLKVKSIHATKQLIIDNGYSEDIEIIKGKTEVDYFFIKDPDGILLEFIQDDRGL</sequence>
<dbReference type="InterPro" id="IPR037523">
    <property type="entry name" value="VOC_core"/>
</dbReference>
<dbReference type="InterPro" id="IPR004360">
    <property type="entry name" value="Glyas_Fos-R_dOase_dom"/>
</dbReference>
<dbReference type="Gene3D" id="3.10.180.10">
    <property type="entry name" value="2,3-Dihydroxybiphenyl 1,2-Dioxygenase, domain 1"/>
    <property type="match status" value="1"/>
</dbReference>
<dbReference type="CDD" id="cd06587">
    <property type="entry name" value="VOC"/>
    <property type="match status" value="1"/>
</dbReference>
<dbReference type="AlphaFoldDB" id="A0A6S6T351"/>
<evidence type="ECO:0000259" key="1">
    <source>
        <dbReference type="PROSITE" id="PS51819"/>
    </source>
</evidence>
<name>A0A6S6T351_9BACT</name>
<dbReference type="PROSITE" id="PS51819">
    <property type="entry name" value="VOC"/>
    <property type="match status" value="1"/>
</dbReference>
<dbReference type="InterPro" id="IPR029068">
    <property type="entry name" value="Glyas_Bleomycin-R_OHBP_Dase"/>
</dbReference>
<dbReference type="Pfam" id="PF00903">
    <property type="entry name" value="Glyoxalase"/>
    <property type="match status" value="1"/>
</dbReference>
<evidence type="ECO:0000313" key="2">
    <source>
        <dbReference type="EMBL" id="CAA6817561.1"/>
    </source>
</evidence>
<protein>
    <submittedName>
        <fullName evidence="2">Glyoxylase I family protein</fullName>
    </submittedName>
</protein>
<reference evidence="2" key="1">
    <citation type="submission" date="2020-01" db="EMBL/GenBank/DDBJ databases">
        <authorList>
            <person name="Meier V. D."/>
            <person name="Meier V D."/>
        </authorList>
    </citation>
    <scope>NUCLEOTIDE SEQUENCE</scope>
    <source>
        <strain evidence="2">HLG_WM_MAG_05</strain>
    </source>
</reference>
<organism evidence="2">
    <name type="scientific">uncultured Sulfurovum sp</name>
    <dbReference type="NCBI Taxonomy" id="269237"/>
    <lineage>
        <taxon>Bacteria</taxon>
        <taxon>Pseudomonadati</taxon>
        <taxon>Campylobacterota</taxon>
        <taxon>Epsilonproteobacteria</taxon>
        <taxon>Campylobacterales</taxon>
        <taxon>Sulfurovaceae</taxon>
        <taxon>Sulfurovum</taxon>
        <taxon>environmental samples</taxon>
    </lineage>
</organism>
<gene>
    <name evidence="2" type="ORF">HELGO_WM4783</name>
</gene>